<comment type="caution">
    <text evidence="7">The sequence shown here is derived from an EMBL/GenBank/DDBJ whole genome shotgun (WGS) entry which is preliminary data.</text>
</comment>
<dbReference type="Proteomes" id="UP001267710">
    <property type="component" value="Unassembled WGS sequence"/>
</dbReference>
<dbReference type="InterPro" id="IPR001958">
    <property type="entry name" value="Tet-R_TetA/multi-R_MdtG-like"/>
</dbReference>
<dbReference type="RefSeq" id="WP_309830939.1">
    <property type="nucleotide sequence ID" value="NZ_JAVIZX010000001.1"/>
</dbReference>
<reference evidence="7 8" key="1">
    <citation type="submission" date="2023-08" db="EMBL/GenBank/DDBJ databases">
        <title>Functional and genomic diversity of the sorghum phyllosphere microbiome.</title>
        <authorList>
            <person name="Shade A."/>
        </authorList>
    </citation>
    <scope>NUCLEOTIDE SEQUENCE [LARGE SCALE GENOMIC DNA]</scope>
    <source>
        <strain evidence="7 8">SORGH_AS_0335</strain>
    </source>
</reference>
<gene>
    <name evidence="7" type="ORF">QE399_003619</name>
</gene>
<dbReference type="InterPro" id="IPR052528">
    <property type="entry name" value="Sugar_transport-like"/>
</dbReference>
<feature type="transmembrane region" description="Helical" evidence="5">
    <location>
        <begin position="302"/>
        <end position="319"/>
    </location>
</feature>
<sequence length="399" mass="41254">MDGALARLILGQICIHACMAGMRMAAPLLALREGYSAAAVGVLLALFALTQVFLALPAGRFADRHGLKRPVAYSVALASAGAGLALAFPVFPVLCVSALMTGGATGAATIALQRHVGRAAHDATALRRVFSWLAIGPAVSNFIGPFAAGLLIDHAGSVLGQGAGSTTGYRAAFAFMAVLPLATWFWVRHTVELPPVIAAAGGPRRRAWDLLAEPGFRRLLIVNWLLSSCWDVHTFVVPLLGHERGLSASVIGTILGAFAIAAALIRVLMPLVAARLREAAVVTGAMVATALLFAVYPLMPTAWTLGICSVLLGFALGSVQPMIMSMLHQLTPPARHGEALGLRLMTINASSVLMPVLFGSAGALIGVAGLFWVVGATVGGGARVAWRMGAGPAGEHPPH</sequence>
<feature type="transmembrane region" description="Helical" evidence="5">
    <location>
        <begin position="279"/>
        <end position="296"/>
    </location>
</feature>
<keyword evidence="3 5" id="KW-1133">Transmembrane helix</keyword>
<feature type="transmembrane region" description="Helical" evidence="5">
    <location>
        <begin position="168"/>
        <end position="187"/>
    </location>
</feature>
<dbReference type="InterPro" id="IPR011701">
    <property type="entry name" value="MFS"/>
</dbReference>
<comment type="subcellular location">
    <subcellularLocation>
        <location evidence="1">Membrane</location>
        <topology evidence="1">Multi-pass membrane protein</topology>
    </subcellularLocation>
</comment>
<feature type="transmembrane region" description="Helical" evidence="5">
    <location>
        <begin position="35"/>
        <end position="59"/>
    </location>
</feature>
<evidence type="ECO:0000313" key="8">
    <source>
        <dbReference type="Proteomes" id="UP001267710"/>
    </source>
</evidence>
<feature type="transmembrane region" description="Helical" evidence="5">
    <location>
        <begin position="71"/>
        <end position="91"/>
    </location>
</feature>
<evidence type="ECO:0000256" key="2">
    <source>
        <dbReference type="ARBA" id="ARBA00022692"/>
    </source>
</evidence>
<name>A0ABU1IFN4_9BURK</name>
<keyword evidence="2 5" id="KW-0812">Transmembrane</keyword>
<dbReference type="PRINTS" id="PR01035">
    <property type="entry name" value="TCRTETA"/>
</dbReference>
<dbReference type="InterPro" id="IPR020846">
    <property type="entry name" value="MFS_dom"/>
</dbReference>
<evidence type="ECO:0000256" key="1">
    <source>
        <dbReference type="ARBA" id="ARBA00004141"/>
    </source>
</evidence>
<evidence type="ECO:0000256" key="5">
    <source>
        <dbReference type="SAM" id="Phobius"/>
    </source>
</evidence>
<evidence type="ECO:0000256" key="3">
    <source>
        <dbReference type="ARBA" id="ARBA00022989"/>
    </source>
</evidence>
<dbReference type="Pfam" id="PF07690">
    <property type="entry name" value="MFS_1"/>
    <property type="match status" value="2"/>
</dbReference>
<dbReference type="Gene3D" id="1.20.1250.20">
    <property type="entry name" value="MFS general substrate transporter like domains"/>
    <property type="match status" value="1"/>
</dbReference>
<dbReference type="SUPFAM" id="SSF103473">
    <property type="entry name" value="MFS general substrate transporter"/>
    <property type="match status" value="1"/>
</dbReference>
<dbReference type="EMBL" id="JAVIZX010000001">
    <property type="protein sequence ID" value="MDR6215930.1"/>
    <property type="molecule type" value="Genomic_DNA"/>
</dbReference>
<protein>
    <submittedName>
        <fullName evidence="7">MFS family permease</fullName>
    </submittedName>
</protein>
<feature type="transmembrane region" description="Helical" evidence="5">
    <location>
        <begin position="97"/>
        <end position="117"/>
    </location>
</feature>
<evidence type="ECO:0000256" key="4">
    <source>
        <dbReference type="ARBA" id="ARBA00023136"/>
    </source>
</evidence>
<evidence type="ECO:0000313" key="7">
    <source>
        <dbReference type="EMBL" id="MDR6215930.1"/>
    </source>
</evidence>
<keyword evidence="8" id="KW-1185">Reference proteome</keyword>
<feature type="transmembrane region" description="Helical" evidence="5">
    <location>
        <begin position="129"/>
        <end position="148"/>
    </location>
</feature>
<accession>A0ABU1IFN4</accession>
<dbReference type="PANTHER" id="PTHR23526:SF4">
    <property type="entry name" value="INTEGRAL MEMBRANE TRANSPORT PROTEIN"/>
    <property type="match status" value="1"/>
</dbReference>
<dbReference type="PROSITE" id="PS50850">
    <property type="entry name" value="MFS"/>
    <property type="match status" value="1"/>
</dbReference>
<evidence type="ECO:0000259" key="6">
    <source>
        <dbReference type="PROSITE" id="PS50850"/>
    </source>
</evidence>
<dbReference type="InterPro" id="IPR036259">
    <property type="entry name" value="MFS_trans_sf"/>
</dbReference>
<dbReference type="PANTHER" id="PTHR23526">
    <property type="entry name" value="INTEGRAL MEMBRANE TRANSPORT PROTEIN-RELATED"/>
    <property type="match status" value="1"/>
</dbReference>
<feature type="transmembrane region" description="Helical" evidence="5">
    <location>
        <begin position="246"/>
        <end position="267"/>
    </location>
</feature>
<organism evidence="7 8">
    <name type="scientific">Paracidovorax wautersii</name>
    <dbReference type="NCBI Taxonomy" id="1177982"/>
    <lineage>
        <taxon>Bacteria</taxon>
        <taxon>Pseudomonadati</taxon>
        <taxon>Pseudomonadota</taxon>
        <taxon>Betaproteobacteria</taxon>
        <taxon>Burkholderiales</taxon>
        <taxon>Comamonadaceae</taxon>
        <taxon>Paracidovorax</taxon>
    </lineage>
</organism>
<proteinExistence type="predicted"/>
<keyword evidence="4 5" id="KW-0472">Membrane</keyword>
<feature type="domain" description="Major facilitator superfamily (MFS) profile" evidence="6">
    <location>
        <begin position="1"/>
        <end position="393"/>
    </location>
</feature>